<protein>
    <submittedName>
        <fullName evidence="1">Uncharacterized protein</fullName>
    </submittedName>
</protein>
<comment type="caution">
    <text evidence="1">The sequence shown here is derived from an EMBL/GenBank/DDBJ whole genome shotgun (WGS) entry which is preliminary data.</text>
</comment>
<dbReference type="EMBL" id="BARV01015308">
    <property type="protein sequence ID" value="GAI29270.1"/>
    <property type="molecule type" value="Genomic_DNA"/>
</dbReference>
<dbReference type="AlphaFoldDB" id="X1NR31"/>
<name>X1NR31_9ZZZZ</name>
<accession>X1NR31</accession>
<gene>
    <name evidence="1" type="ORF">S06H3_26479</name>
</gene>
<proteinExistence type="predicted"/>
<sequence length="83" mass="9240">MGLEYYLLCNDCGEKSVPVEFSVCKGYKVKNLPQDYETIEGNWVPFLVRHSGHKIALIDSKGNETDPAKITGGYVLGLLQYGK</sequence>
<reference evidence="1" key="1">
    <citation type="journal article" date="2014" name="Front. Microbiol.">
        <title>High frequency of phylogenetically diverse reductive dehalogenase-homologous genes in deep subseafloor sedimentary metagenomes.</title>
        <authorList>
            <person name="Kawai M."/>
            <person name="Futagami T."/>
            <person name="Toyoda A."/>
            <person name="Takaki Y."/>
            <person name="Nishi S."/>
            <person name="Hori S."/>
            <person name="Arai W."/>
            <person name="Tsubouchi T."/>
            <person name="Morono Y."/>
            <person name="Uchiyama I."/>
            <person name="Ito T."/>
            <person name="Fujiyama A."/>
            <person name="Inagaki F."/>
            <person name="Takami H."/>
        </authorList>
    </citation>
    <scope>NUCLEOTIDE SEQUENCE</scope>
    <source>
        <strain evidence="1">Expedition CK06-06</strain>
    </source>
</reference>
<organism evidence="1">
    <name type="scientific">marine sediment metagenome</name>
    <dbReference type="NCBI Taxonomy" id="412755"/>
    <lineage>
        <taxon>unclassified sequences</taxon>
        <taxon>metagenomes</taxon>
        <taxon>ecological metagenomes</taxon>
    </lineage>
</organism>
<evidence type="ECO:0000313" key="1">
    <source>
        <dbReference type="EMBL" id="GAI29270.1"/>
    </source>
</evidence>